<dbReference type="PROSITE" id="PS50055">
    <property type="entry name" value="TYR_PHOSPHATASE_PTP"/>
    <property type="match status" value="1"/>
</dbReference>
<gene>
    <name evidence="6" type="primary">LOC108673730</name>
</gene>
<evidence type="ECO:0000313" key="6">
    <source>
        <dbReference type="RefSeq" id="XP_047735841.1"/>
    </source>
</evidence>
<dbReference type="Gene3D" id="3.90.190.10">
    <property type="entry name" value="Protein tyrosine phosphatase superfamily"/>
    <property type="match status" value="1"/>
</dbReference>
<name>A0A979FFZ9_HYAAZ</name>
<feature type="non-terminal residue" evidence="6">
    <location>
        <position position="391"/>
    </location>
</feature>
<dbReference type="CDD" id="cd00047">
    <property type="entry name" value="PTPc"/>
    <property type="match status" value="1"/>
</dbReference>
<dbReference type="Pfam" id="PF00102">
    <property type="entry name" value="Y_phosphatase"/>
    <property type="match status" value="1"/>
</dbReference>
<dbReference type="PANTHER" id="PTHR19134">
    <property type="entry name" value="RECEPTOR-TYPE TYROSINE-PROTEIN PHOSPHATASE"/>
    <property type="match status" value="1"/>
</dbReference>
<feature type="domain" description="Tyrosine-protein phosphatase" evidence="3">
    <location>
        <begin position="124"/>
        <end position="382"/>
    </location>
</feature>
<evidence type="ECO:0000256" key="2">
    <source>
        <dbReference type="SAM" id="Phobius"/>
    </source>
</evidence>
<evidence type="ECO:0000259" key="3">
    <source>
        <dbReference type="PROSITE" id="PS50055"/>
    </source>
</evidence>
<dbReference type="InterPro" id="IPR000387">
    <property type="entry name" value="Tyr_Pase_dom"/>
</dbReference>
<evidence type="ECO:0000256" key="1">
    <source>
        <dbReference type="SAM" id="MobiDB-lite"/>
    </source>
</evidence>
<keyword evidence="2" id="KW-1133">Transmembrane helix</keyword>
<dbReference type="RefSeq" id="XP_047735841.1">
    <property type="nucleotide sequence ID" value="XM_047879885.1"/>
</dbReference>
<dbReference type="PROSITE" id="PS00383">
    <property type="entry name" value="TYR_PHOSPHATASE_1"/>
    <property type="match status" value="1"/>
</dbReference>
<accession>A0A979FFZ9</accession>
<feature type="region of interest" description="Disordered" evidence="1">
    <location>
        <begin position="57"/>
        <end position="126"/>
    </location>
</feature>
<dbReference type="OrthoDB" id="8609993at2759"/>
<sequence length="391" mass="44714">MVSEEDEPNIGLIVGLSLGIPLFLIVLGLLFYFRRQIGAFCRKEAPAKDIEFKDDNLSKVESSPSHKIESYPSGNIAQVDHRDTQMSTDADSQYEIPLPTPPPQRPPKPESYTDARPPGVSKEIIDEYNRLPKPTKKTTEASKPCNKFQNRYADVLPFEENRVKLKSGEYINASHIDGGFIATQDPQQTTEDDELFWSMVWEHQVSIIVRLSADDKNLGNKQMGCAPYLPLDRRWVFNNGIEASVKEKRQEETTHTTTTVFLEKTEGDDIGKRQVVHYHLKNWNEGNPPEPMNFLKVLKTIRERKFSSMLYENGDGNRVLVHCGAGANRSGGFIAVWKLMDDVDQNQKPNVFATVEKLRHQRMLAVQTLSMYYYVHKCIDLYVENKKIFSE</sequence>
<feature type="transmembrane region" description="Helical" evidence="2">
    <location>
        <begin position="12"/>
        <end position="33"/>
    </location>
</feature>
<dbReference type="PANTHER" id="PTHR19134:SF449">
    <property type="entry name" value="TYROSINE-PROTEIN PHOSPHATASE 1"/>
    <property type="match status" value="1"/>
</dbReference>
<dbReference type="OMA" id="QEETTHT"/>
<dbReference type="GO" id="GO:0004725">
    <property type="term" value="F:protein tyrosine phosphatase activity"/>
    <property type="evidence" value="ECO:0007669"/>
    <property type="project" value="InterPro"/>
</dbReference>
<dbReference type="PRINTS" id="PR00700">
    <property type="entry name" value="PRTYPHPHTASE"/>
</dbReference>
<evidence type="ECO:0000313" key="5">
    <source>
        <dbReference type="Proteomes" id="UP000694843"/>
    </source>
</evidence>
<keyword evidence="2" id="KW-0812">Transmembrane</keyword>
<organism evidence="5 6">
    <name type="scientific">Hyalella azteca</name>
    <name type="common">Amphipod</name>
    <dbReference type="NCBI Taxonomy" id="294128"/>
    <lineage>
        <taxon>Eukaryota</taxon>
        <taxon>Metazoa</taxon>
        <taxon>Ecdysozoa</taxon>
        <taxon>Arthropoda</taxon>
        <taxon>Crustacea</taxon>
        <taxon>Multicrustacea</taxon>
        <taxon>Malacostraca</taxon>
        <taxon>Eumalacostraca</taxon>
        <taxon>Peracarida</taxon>
        <taxon>Amphipoda</taxon>
        <taxon>Senticaudata</taxon>
        <taxon>Talitrida</taxon>
        <taxon>Talitroidea</taxon>
        <taxon>Hyalellidae</taxon>
        <taxon>Hyalella</taxon>
    </lineage>
</organism>
<dbReference type="Proteomes" id="UP000694843">
    <property type="component" value="Unplaced"/>
</dbReference>
<proteinExistence type="predicted"/>
<dbReference type="InterPro" id="IPR000242">
    <property type="entry name" value="PTP_cat"/>
</dbReference>
<dbReference type="InterPro" id="IPR003595">
    <property type="entry name" value="Tyr_Pase_cat"/>
</dbReference>
<keyword evidence="2" id="KW-0472">Membrane</keyword>
<dbReference type="SUPFAM" id="SSF52799">
    <property type="entry name" value="(Phosphotyrosine protein) phosphatases II"/>
    <property type="match status" value="1"/>
</dbReference>
<feature type="domain" description="Tyrosine specific protein phosphatases" evidence="4">
    <location>
        <begin position="292"/>
        <end position="373"/>
    </location>
</feature>
<dbReference type="SMART" id="SM00404">
    <property type="entry name" value="PTPc_motif"/>
    <property type="match status" value="1"/>
</dbReference>
<dbReference type="GO" id="GO:0048666">
    <property type="term" value="P:neuron development"/>
    <property type="evidence" value="ECO:0007669"/>
    <property type="project" value="UniProtKB-ARBA"/>
</dbReference>
<dbReference type="AlphaFoldDB" id="A0A979FFZ9"/>
<dbReference type="InterPro" id="IPR050348">
    <property type="entry name" value="Protein-Tyr_Phosphatase"/>
</dbReference>
<dbReference type="GeneID" id="108673730"/>
<dbReference type="PROSITE" id="PS50056">
    <property type="entry name" value="TYR_PHOSPHATASE_2"/>
    <property type="match status" value="1"/>
</dbReference>
<dbReference type="InterPro" id="IPR016130">
    <property type="entry name" value="Tyr_Pase_AS"/>
</dbReference>
<feature type="compositionally biased region" description="Basic and acidic residues" evidence="1">
    <location>
        <begin position="57"/>
        <end position="69"/>
    </location>
</feature>
<evidence type="ECO:0000259" key="4">
    <source>
        <dbReference type="PROSITE" id="PS50056"/>
    </source>
</evidence>
<reference evidence="6" key="1">
    <citation type="submission" date="2025-08" db="UniProtKB">
        <authorList>
            <consortium name="RefSeq"/>
        </authorList>
    </citation>
    <scope>IDENTIFICATION</scope>
    <source>
        <tissue evidence="6">Whole organism</tissue>
    </source>
</reference>
<keyword evidence="5" id="KW-1185">Reference proteome</keyword>
<protein>
    <submittedName>
        <fullName evidence="6">Receptor-type tyrosine-protein phosphatase alpha-like</fullName>
    </submittedName>
</protein>
<dbReference type="InterPro" id="IPR029021">
    <property type="entry name" value="Prot-tyrosine_phosphatase-like"/>
</dbReference>
<dbReference type="SMART" id="SM00194">
    <property type="entry name" value="PTPc"/>
    <property type="match status" value="1"/>
</dbReference>
<dbReference type="KEGG" id="hazt:108673730"/>